<sequence>MAGGRTALIGRNGRRLLDGPGHDHRVADGEQFVDDVVEAVPRCTTRVRDDQAADGFTAG</sequence>
<comment type="caution">
    <text evidence="2">The sequence shown here is derived from an EMBL/GenBank/DDBJ whole genome shotgun (WGS) entry which is preliminary data.</text>
</comment>
<reference evidence="3" key="1">
    <citation type="journal article" date="2019" name="Int. J. Syst. Evol. Microbiol.">
        <title>The Global Catalogue of Microorganisms (GCM) 10K type strain sequencing project: providing services to taxonomists for standard genome sequencing and annotation.</title>
        <authorList>
            <consortium name="The Broad Institute Genomics Platform"/>
            <consortium name="The Broad Institute Genome Sequencing Center for Infectious Disease"/>
            <person name="Wu L."/>
            <person name="Ma J."/>
        </authorList>
    </citation>
    <scope>NUCLEOTIDE SEQUENCE [LARGE SCALE GENOMIC DNA]</scope>
    <source>
        <strain evidence="3">CCUG 56401</strain>
    </source>
</reference>
<evidence type="ECO:0000313" key="3">
    <source>
        <dbReference type="Proteomes" id="UP001597018"/>
    </source>
</evidence>
<evidence type="ECO:0000313" key="2">
    <source>
        <dbReference type="EMBL" id="MFD0920294.1"/>
    </source>
</evidence>
<proteinExistence type="predicted"/>
<keyword evidence="3" id="KW-1185">Reference proteome</keyword>
<name>A0ABW3FTZ6_9PSEU</name>
<dbReference type="Proteomes" id="UP001597018">
    <property type="component" value="Unassembled WGS sequence"/>
</dbReference>
<evidence type="ECO:0000256" key="1">
    <source>
        <dbReference type="SAM" id="MobiDB-lite"/>
    </source>
</evidence>
<gene>
    <name evidence="2" type="ORF">ACFQ16_11135</name>
</gene>
<accession>A0ABW3FTZ6</accession>
<dbReference type="EMBL" id="JBHTIW010000006">
    <property type="protein sequence ID" value="MFD0920294.1"/>
    <property type="molecule type" value="Genomic_DNA"/>
</dbReference>
<feature type="region of interest" description="Disordered" evidence="1">
    <location>
        <begin position="1"/>
        <end position="22"/>
    </location>
</feature>
<organism evidence="2 3">
    <name type="scientific">Saccharopolyspora rosea</name>
    <dbReference type="NCBI Taxonomy" id="524884"/>
    <lineage>
        <taxon>Bacteria</taxon>
        <taxon>Bacillati</taxon>
        <taxon>Actinomycetota</taxon>
        <taxon>Actinomycetes</taxon>
        <taxon>Pseudonocardiales</taxon>
        <taxon>Pseudonocardiaceae</taxon>
        <taxon>Saccharopolyspora</taxon>
    </lineage>
</organism>
<protein>
    <submittedName>
        <fullName evidence="2">Uncharacterized protein</fullName>
    </submittedName>
</protein>
<dbReference type="RefSeq" id="WP_263247830.1">
    <property type="nucleotide sequence ID" value="NZ_CP102826.1"/>
</dbReference>